<dbReference type="PRINTS" id="PR00598">
    <property type="entry name" value="HTHMARR"/>
</dbReference>
<dbReference type="InterPro" id="IPR001387">
    <property type="entry name" value="Cro/C1-type_HTH"/>
</dbReference>
<dbReference type="Proteomes" id="UP001598130">
    <property type="component" value="Unassembled WGS sequence"/>
</dbReference>
<name>A0ABW6CWX2_9CAUL</name>
<accession>A0ABW6CWX2</accession>
<dbReference type="SUPFAM" id="SSF46785">
    <property type="entry name" value="Winged helix' DNA-binding domain"/>
    <property type="match status" value="1"/>
</dbReference>
<gene>
    <name evidence="6" type="ORF">OCL97_19640</name>
</gene>
<dbReference type="InterPro" id="IPR023187">
    <property type="entry name" value="Tscrpt_reg_MarR-type_CS"/>
</dbReference>
<dbReference type="EMBL" id="JAOTJD010000048">
    <property type="protein sequence ID" value="MFD3266166.1"/>
    <property type="molecule type" value="Genomic_DNA"/>
</dbReference>
<comment type="caution">
    <text evidence="6">The sequence shown here is derived from an EMBL/GenBank/DDBJ whole genome shotgun (WGS) entry which is preliminary data.</text>
</comment>
<dbReference type="SMART" id="SM00347">
    <property type="entry name" value="HTH_MARR"/>
    <property type="match status" value="1"/>
</dbReference>
<feature type="domain" description="HTH marR-type" evidence="5">
    <location>
        <begin position="1"/>
        <end position="126"/>
    </location>
</feature>
<feature type="domain" description="HTH cro/C1-type" evidence="4">
    <location>
        <begin position="29"/>
        <end position="57"/>
    </location>
</feature>
<dbReference type="InterPro" id="IPR036388">
    <property type="entry name" value="WH-like_DNA-bd_sf"/>
</dbReference>
<protein>
    <submittedName>
        <fullName evidence="6">MarR family transcriptional regulator</fullName>
    </submittedName>
</protein>
<evidence type="ECO:0000256" key="2">
    <source>
        <dbReference type="ARBA" id="ARBA00023125"/>
    </source>
</evidence>
<dbReference type="Gene3D" id="1.10.10.10">
    <property type="entry name" value="Winged helix-like DNA-binding domain superfamily/Winged helix DNA-binding domain"/>
    <property type="match status" value="1"/>
</dbReference>
<dbReference type="InterPro" id="IPR000835">
    <property type="entry name" value="HTH_MarR-typ"/>
</dbReference>
<dbReference type="RefSeq" id="WP_377371452.1">
    <property type="nucleotide sequence ID" value="NZ_JAOTJD010000048.1"/>
</dbReference>
<evidence type="ECO:0000256" key="3">
    <source>
        <dbReference type="ARBA" id="ARBA00023163"/>
    </source>
</evidence>
<dbReference type="PANTHER" id="PTHR42756:SF1">
    <property type="entry name" value="TRANSCRIPTIONAL REPRESSOR OF EMRAB OPERON"/>
    <property type="match status" value="1"/>
</dbReference>
<keyword evidence="2" id="KW-0238">DNA-binding</keyword>
<dbReference type="PROSITE" id="PS50995">
    <property type="entry name" value="HTH_MARR_2"/>
    <property type="match status" value="1"/>
</dbReference>
<keyword evidence="7" id="KW-1185">Reference proteome</keyword>
<dbReference type="Pfam" id="PF12802">
    <property type="entry name" value="MarR_2"/>
    <property type="match status" value="1"/>
</dbReference>
<keyword evidence="3" id="KW-0804">Transcription</keyword>
<dbReference type="CDD" id="cd00093">
    <property type="entry name" value="HTH_XRE"/>
    <property type="match status" value="1"/>
</dbReference>
<evidence type="ECO:0000313" key="6">
    <source>
        <dbReference type="EMBL" id="MFD3266166.1"/>
    </source>
</evidence>
<organism evidence="6 7">
    <name type="scientific">Phenylobacterium ferrooxidans</name>
    <dbReference type="NCBI Taxonomy" id="2982689"/>
    <lineage>
        <taxon>Bacteria</taxon>
        <taxon>Pseudomonadati</taxon>
        <taxon>Pseudomonadota</taxon>
        <taxon>Alphaproteobacteria</taxon>
        <taxon>Caulobacterales</taxon>
        <taxon>Caulobacteraceae</taxon>
        <taxon>Phenylobacterium</taxon>
    </lineage>
</organism>
<dbReference type="PROSITE" id="PS01117">
    <property type="entry name" value="HTH_MARR_1"/>
    <property type="match status" value="1"/>
</dbReference>
<reference evidence="6 7" key="1">
    <citation type="submission" date="2022-09" db="EMBL/GenBank/DDBJ databases">
        <title>New species of Phenylobacterium.</title>
        <authorList>
            <person name="Mieszkin S."/>
        </authorList>
    </citation>
    <scope>NUCLEOTIDE SEQUENCE [LARGE SCALE GENOMIC DNA]</scope>
    <source>
        <strain evidence="6 7">HK31-G</strain>
    </source>
</reference>
<evidence type="ECO:0000313" key="7">
    <source>
        <dbReference type="Proteomes" id="UP001598130"/>
    </source>
</evidence>
<dbReference type="PROSITE" id="PS50943">
    <property type="entry name" value="HTH_CROC1"/>
    <property type="match status" value="1"/>
</dbReference>
<proteinExistence type="predicted"/>
<evidence type="ECO:0000259" key="5">
    <source>
        <dbReference type="PROSITE" id="PS50995"/>
    </source>
</evidence>
<evidence type="ECO:0000259" key="4">
    <source>
        <dbReference type="PROSITE" id="PS50943"/>
    </source>
</evidence>
<evidence type="ECO:0000256" key="1">
    <source>
        <dbReference type="ARBA" id="ARBA00023015"/>
    </source>
</evidence>
<keyword evidence="1" id="KW-0805">Transcription regulation</keyword>
<dbReference type="PANTHER" id="PTHR42756">
    <property type="entry name" value="TRANSCRIPTIONAL REGULATOR, MARR"/>
    <property type="match status" value="1"/>
</dbReference>
<dbReference type="InterPro" id="IPR036390">
    <property type="entry name" value="WH_DNA-bd_sf"/>
</dbReference>
<sequence>MADVTRLMRAAFDEKMQELGLTASTWRVLIYLRRSDGISQAALARLLDVSRASLGQIIDRLEKSGHVIRAEHSEDRRVWRVYLTAKARAMMPDVESKARSLHAKSFGKLAPKDYKQLSKILAELRDILVANESAV</sequence>